<comment type="caution">
    <text evidence="1">The sequence shown here is derived from an EMBL/GenBank/DDBJ whole genome shotgun (WGS) entry which is preliminary data.</text>
</comment>
<keyword evidence="2" id="KW-1185">Reference proteome</keyword>
<dbReference type="EMBL" id="SLUP01000010">
    <property type="protein sequence ID" value="TCL63051.1"/>
    <property type="molecule type" value="Genomic_DNA"/>
</dbReference>
<evidence type="ECO:0000313" key="1">
    <source>
        <dbReference type="EMBL" id="TCL63051.1"/>
    </source>
</evidence>
<proteinExistence type="predicted"/>
<name>A0A4R1RBA3_9FLAO</name>
<reference evidence="1 2" key="1">
    <citation type="submission" date="2019-03" db="EMBL/GenBank/DDBJ databases">
        <title>Genomic Encyclopedia of Type Strains, Phase IV (KMG-IV): sequencing the most valuable type-strain genomes for metagenomic binning, comparative biology and taxonomic classification.</title>
        <authorList>
            <person name="Goeker M."/>
        </authorList>
    </citation>
    <scope>NUCLEOTIDE SEQUENCE [LARGE SCALE GENOMIC DNA]</scope>
    <source>
        <strain evidence="1 2">DSM 18792</strain>
    </source>
</reference>
<organism evidence="1 2">
    <name type="scientific">Mariniflexile fucanivorans</name>
    <dbReference type="NCBI Taxonomy" id="264023"/>
    <lineage>
        <taxon>Bacteria</taxon>
        <taxon>Pseudomonadati</taxon>
        <taxon>Bacteroidota</taxon>
        <taxon>Flavobacteriia</taxon>
        <taxon>Flavobacteriales</taxon>
        <taxon>Flavobacteriaceae</taxon>
        <taxon>Mariniflexile</taxon>
    </lineage>
</organism>
<gene>
    <name evidence="1" type="ORF">EV196_1103</name>
</gene>
<accession>A0A4R1RBA3</accession>
<dbReference type="RefSeq" id="WP_132219114.1">
    <property type="nucleotide sequence ID" value="NZ_OX156936.1"/>
</dbReference>
<evidence type="ECO:0000313" key="2">
    <source>
        <dbReference type="Proteomes" id="UP000295455"/>
    </source>
</evidence>
<protein>
    <submittedName>
        <fullName evidence="1">Uncharacterized protein</fullName>
    </submittedName>
</protein>
<dbReference type="AlphaFoldDB" id="A0A4R1RBA3"/>
<sequence length="144" mass="16995">MHRDYIIFFLEKLARNLNRDIGDLNNGGCAVLARIMNNKFGFNKFVYIIDEEELENDPPIHILTEIMDNVFFDGSGIHTLQSLNEIYSDENRFFLLQDDESILFSRYDELGEGLGVIDYKEDYFKIEKYISNKIKSDKIIFKFE</sequence>
<dbReference type="Proteomes" id="UP000295455">
    <property type="component" value="Unassembled WGS sequence"/>
</dbReference>